<reference evidence="2" key="2">
    <citation type="submission" date="2023-05" db="EMBL/GenBank/DDBJ databases">
        <authorList>
            <person name="Fouks B."/>
        </authorList>
    </citation>
    <scope>NUCLEOTIDE SEQUENCE</scope>
    <source>
        <strain evidence="2">Stay&amp;Tobe</strain>
        <tissue evidence="2">Testes</tissue>
    </source>
</reference>
<keyword evidence="1" id="KW-1133">Transmembrane helix</keyword>
<proteinExistence type="predicted"/>
<feature type="transmembrane region" description="Helical" evidence="1">
    <location>
        <begin position="47"/>
        <end position="65"/>
    </location>
</feature>
<name>A0AAD8A5N5_DIPPU</name>
<comment type="caution">
    <text evidence="2">The sequence shown here is derived from an EMBL/GenBank/DDBJ whole genome shotgun (WGS) entry which is preliminary data.</text>
</comment>
<gene>
    <name evidence="2" type="ORF">L9F63_015710</name>
</gene>
<accession>A0AAD8A5N5</accession>
<reference evidence="2" key="1">
    <citation type="journal article" date="2023" name="IScience">
        <title>Live-bearing cockroach genome reveals convergent evolutionary mechanisms linked to viviparity in insects and beyond.</title>
        <authorList>
            <person name="Fouks B."/>
            <person name="Harrison M.C."/>
            <person name="Mikhailova A.A."/>
            <person name="Marchal E."/>
            <person name="English S."/>
            <person name="Carruthers M."/>
            <person name="Jennings E.C."/>
            <person name="Chiamaka E.L."/>
            <person name="Frigard R.A."/>
            <person name="Pippel M."/>
            <person name="Attardo G.M."/>
            <person name="Benoit J.B."/>
            <person name="Bornberg-Bauer E."/>
            <person name="Tobe S.S."/>
        </authorList>
    </citation>
    <scope>NUCLEOTIDE SEQUENCE</scope>
    <source>
        <strain evidence="2">Stay&amp;Tobe</strain>
    </source>
</reference>
<dbReference type="AlphaFoldDB" id="A0AAD8A5N5"/>
<keyword evidence="1" id="KW-0812">Transmembrane</keyword>
<dbReference type="Proteomes" id="UP001233999">
    <property type="component" value="Unassembled WGS sequence"/>
</dbReference>
<evidence type="ECO:0000313" key="3">
    <source>
        <dbReference type="Proteomes" id="UP001233999"/>
    </source>
</evidence>
<feature type="transmembrane region" description="Helical" evidence="1">
    <location>
        <begin position="71"/>
        <end position="92"/>
    </location>
</feature>
<evidence type="ECO:0000313" key="2">
    <source>
        <dbReference type="EMBL" id="KAJ9592620.1"/>
    </source>
</evidence>
<dbReference type="EMBL" id="JASPKZ010003824">
    <property type="protein sequence ID" value="KAJ9592620.1"/>
    <property type="molecule type" value="Genomic_DNA"/>
</dbReference>
<feature type="non-terminal residue" evidence="2">
    <location>
        <position position="168"/>
    </location>
</feature>
<feature type="non-terminal residue" evidence="2">
    <location>
        <position position="1"/>
    </location>
</feature>
<evidence type="ECO:0000256" key="1">
    <source>
        <dbReference type="SAM" id="Phobius"/>
    </source>
</evidence>
<keyword evidence="3" id="KW-1185">Reference proteome</keyword>
<protein>
    <submittedName>
        <fullName evidence="2">Uncharacterized protein</fullName>
    </submittedName>
</protein>
<organism evidence="2 3">
    <name type="scientific">Diploptera punctata</name>
    <name type="common">Pacific beetle cockroach</name>
    <dbReference type="NCBI Taxonomy" id="6984"/>
    <lineage>
        <taxon>Eukaryota</taxon>
        <taxon>Metazoa</taxon>
        <taxon>Ecdysozoa</taxon>
        <taxon>Arthropoda</taxon>
        <taxon>Hexapoda</taxon>
        <taxon>Insecta</taxon>
        <taxon>Pterygota</taxon>
        <taxon>Neoptera</taxon>
        <taxon>Polyneoptera</taxon>
        <taxon>Dictyoptera</taxon>
        <taxon>Blattodea</taxon>
        <taxon>Blaberoidea</taxon>
        <taxon>Blaberidae</taxon>
        <taxon>Diplopterinae</taxon>
        <taxon>Diploptera</taxon>
    </lineage>
</organism>
<keyword evidence="1" id="KW-0472">Membrane</keyword>
<sequence length="168" mass="19020">LVSVECIKSGNKACFVHFPKIQVLRKLFLVSIHCAVKTLWPRLMKKLIIKVMVGTLNIFIVRNIVQCMTSISTDYFFMIFVYVLFDVMGRILRNNIESAPRTEHHTVNILGLIVTGTVIFKTARHGNVCRKLYCHMCPTAVSATINFVIKLGSSGISKFVVLAMWSVR</sequence>